<dbReference type="RefSeq" id="WP_075009482.1">
    <property type="nucleotide sequence ID" value="NZ_FOAP01000017.1"/>
</dbReference>
<feature type="chain" id="PRO_5010180044" evidence="2">
    <location>
        <begin position="26"/>
        <end position="531"/>
    </location>
</feature>
<sequence>MSRRAWLPWGLLAFAVGCSHAPVLAPDVAAQLAAAPGGYLQGEVRGLEPGPVLNNKDFVWSLAFSPDSTRVAYTHLGAKAYLLALWTLGPPPTLVTDTPINRYEQDLEAVAFSADGARLATAGRDGQVRLFDGTTGAPQGQMLLEEPLTAVAFHPEGRYLVVGSAQGLLTVLTVPQLTYVHEVRAHQDAVSALAFAADGTLYTGSWDRHVRVWSPREEALRPDQVRARFERRGGFAVVRASVNGKAQAAFALDGRLPAIVLDTRTAAEAGIDVAFLKDTLPVPTALGNTVAPLARGQSLRFKTLLVEGVDIAVCDACVPTGTQGVLGAPFTGRFELSFDEQHGEVLLAAKEASQAEGAPVRGLVLAPGTDFTFEAHVNDVTVDARGQRLGVAFSEAKAERTRTVYEREKKGIEEPQAPFNAGALVDAASGRILQKWTGPRGVVSTASISPDGRSLAVGGWDKRLRLYTEGQAQPWGERAFGWSVRRARFSPDGRWVGVAAWTPQNPVGDQESDPAAALYEVRYASPTVGRR</sequence>
<dbReference type="PANTHER" id="PTHR19879">
    <property type="entry name" value="TRANSCRIPTION INITIATION FACTOR TFIID"/>
    <property type="match status" value="1"/>
</dbReference>
<reference evidence="4" key="1">
    <citation type="submission" date="2016-10" db="EMBL/GenBank/DDBJ databases">
        <authorList>
            <person name="Varghese N."/>
            <person name="Submissions S."/>
        </authorList>
    </citation>
    <scope>NUCLEOTIDE SEQUENCE [LARGE SCALE GENOMIC DNA]</scope>
    <source>
        <strain evidence="4">DSM 17044</strain>
    </source>
</reference>
<dbReference type="Gene3D" id="2.130.10.10">
    <property type="entry name" value="YVTN repeat-like/Quinoprotein amine dehydrogenase"/>
    <property type="match status" value="2"/>
</dbReference>
<evidence type="ECO:0000313" key="4">
    <source>
        <dbReference type="Proteomes" id="UP000182719"/>
    </source>
</evidence>
<proteinExistence type="predicted"/>
<dbReference type="EMBL" id="FOAP01000017">
    <property type="protein sequence ID" value="SEM49306.1"/>
    <property type="molecule type" value="Genomic_DNA"/>
</dbReference>
<dbReference type="InterPro" id="IPR015943">
    <property type="entry name" value="WD40/YVTN_repeat-like_dom_sf"/>
</dbReference>
<dbReference type="PROSITE" id="PS50082">
    <property type="entry name" value="WD_REPEATS_2"/>
    <property type="match status" value="2"/>
</dbReference>
<dbReference type="InterPro" id="IPR001680">
    <property type="entry name" value="WD40_rpt"/>
</dbReference>
<dbReference type="Gene3D" id="2.40.70.10">
    <property type="entry name" value="Acid Proteases"/>
    <property type="match status" value="1"/>
</dbReference>
<gene>
    <name evidence="3" type="ORF">SAMN05444354_117150</name>
</gene>
<dbReference type="SUPFAM" id="SSF50998">
    <property type="entry name" value="Quinoprotein alcohol dehydrogenase-like"/>
    <property type="match status" value="1"/>
</dbReference>
<keyword evidence="2" id="KW-0732">Signal</keyword>
<dbReference type="AlphaFoldDB" id="A0A1H7YST9"/>
<feature type="repeat" description="WD" evidence="1">
    <location>
        <begin position="100"/>
        <end position="132"/>
    </location>
</feature>
<keyword evidence="4" id="KW-1185">Reference proteome</keyword>
<evidence type="ECO:0000256" key="1">
    <source>
        <dbReference type="PROSITE-ProRule" id="PRU00221"/>
    </source>
</evidence>
<dbReference type="SMART" id="SM00320">
    <property type="entry name" value="WD40"/>
    <property type="match status" value="5"/>
</dbReference>
<feature type="signal peptide" evidence="2">
    <location>
        <begin position="1"/>
        <end position="25"/>
    </location>
</feature>
<evidence type="ECO:0000313" key="3">
    <source>
        <dbReference type="EMBL" id="SEM49306.1"/>
    </source>
</evidence>
<dbReference type="Proteomes" id="UP000182719">
    <property type="component" value="Unassembled WGS sequence"/>
</dbReference>
<organism evidence="3 4">
    <name type="scientific">Stigmatella aurantiaca</name>
    <dbReference type="NCBI Taxonomy" id="41"/>
    <lineage>
        <taxon>Bacteria</taxon>
        <taxon>Pseudomonadati</taxon>
        <taxon>Myxococcota</taxon>
        <taxon>Myxococcia</taxon>
        <taxon>Myxococcales</taxon>
        <taxon>Cystobacterineae</taxon>
        <taxon>Archangiaceae</taxon>
        <taxon>Stigmatella</taxon>
    </lineage>
</organism>
<dbReference type="InterPro" id="IPR021109">
    <property type="entry name" value="Peptidase_aspartic_dom_sf"/>
</dbReference>
<feature type="repeat" description="WD" evidence="1">
    <location>
        <begin position="183"/>
        <end position="214"/>
    </location>
</feature>
<keyword evidence="1" id="KW-0853">WD repeat</keyword>
<dbReference type="Pfam" id="PF00400">
    <property type="entry name" value="WD40"/>
    <property type="match status" value="4"/>
</dbReference>
<dbReference type="Pfam" id="PF13650">
    <property type="entry name" value="Asp_protease_2"/>
    <property type="match status" value="1"/>
</dbReference>
<dbReference type="PROSITE" id="PS50294">
    <property type="entry name" value="WD_REPEATS_REGION"/>
    <property type="match status" value="1"/>
</dbReference>
<dbReference type="OrthoDB" id="9765809at2"/>
<name>A0A1H7YST9_STIAU</name>
<protein>
    <submittedName>
        <fullName evidence="3">WD domain-containing protein, G-beta repeat-containing protein</fullName>
    </submittedName>
</protein>
<dbReference type="PROSITE" id="PS51257">
    <property type="entry name" value="PROKAR_LIPOPROTEIN"/>
    <property type="match status" value="1"/>
</dbReference>
<dbReference type="InterPro" id="IPR011047">
    <property type="entry name" value="Quinoprotein_ADH-like_sf"/>
</dbReference>
<accession>A0A1H7YST9</accession>
<evidence type="ECO:0000256" key="2">
    <source>
        <dbReference type="SAM" id="SignalP"/>
    </source>
</evidence>
<dbReference type="PANTHER" id="PTHR19879:SF9">
    <property type="entry name" value="TRANSCRIPTION INITIATION FACTOR TFIID SUBUNIT 5"/>
    <property type="match status" value="1"/>
</dbReference>